<dbReference type="EMBL" id="FPAG01000003">
    <property type="protein sequence ID" value="SFS68572.1"/>
    <property type="molecule type" value="Genomic_DNA"/>
</dbReference>
<evidence type="ECO:0000259" key="6">
    <source>
        <dbReference type="Pfam" id="PF00884"/>
    </source>
</evidence>
<dbReference type="PANTHER" id="PTHR42693:SF53">
    <property type="entry name" value="ENDO-4-O-SULFATASE"/>
    <property type="match status" value="1"/>
</dbReference>
<dbReference type="GO" id="GO:0046872">
    <property type="term" value="F:metal ion binding"/>
    <property type="evidence" value="ECO:0007669"/>
    <property type="project" value="UniProtKB-KW"/>
</dbReference>
<sequence length="477" mass="53783">MNKVRIYPFSLSILMIVVFSFNLSAQTSQSGKMEGKPNVIIILVDDLGYNDVGFNGCQDIPTPNIDRIATNGVKFTEGYVSNPVCGPSRAGLITGRYQDRFGFGRNPLFAPNDINQGLPLSEETLATVLKREGYHGMAIGKWHLGGHKDLRPLKRGFDEFFGFLTGGHYYFPEDWVLNDLSELTNQYSAYKTKLLKNDSRIDETEYLTDALSREAVNFVSNKREEPFFLYLAYNAPHTPLQATEKYLNRFSHIENKKRRTYAAMVSAVDDGVGQILDALENYDLAKNTMVYFLSDNGGPEKHNGSDNGVLREGKGWLYEGGIRVPFAMQWKGMIPAGVAYHKPVISLDIFATVSAAAKAKPKNKLDGVNLLPFLAGTNNATPHKTLYWRQFDKESYAVRIGDLKLVNADGNLEELFNLSKDTGELTNLINDNPKIKKKYSRLMEAWIKELKDPLFLGLSHDKQYNSAHPNRYQIEKY</sequence>
<dbReference type="PROSITE" id="PS00523">
    <property type="entry name" value="SULFATASE_1"/>
    <property type="match status" value="1"/>
</dbReference>
<evidence type="ECO:0000256" key="3">
    <source>
        <dbReference type="ARBA" id="ARBA00022801"/>
    </source>
</evidence>
<keyword evidence="5" id="KW-0812">Transmembrane</keyword>
<dbReference type="AlphaFoldDB" id="A0A1I6RV74"/>
<evidence type="ECO:0000256" key="4">
    <source>
        <dbReference type="ARBA" id="ARBA00022837"/>
    </source>
</evidence>
<keyword evidence="3" id="KW-0378">Hydrolase</keyword>
<dbReference type="Proteomes" id="UP000183209">
    <property type="component" value="Unassembled WGS sequence"/>
</dbReference>
<dbReference type="Gene3D" id="3.30.1120.10">
    <property type="match status" value="1"/>
</dbReference>
<keyword evidence="4" id="KW-0106">Calcium</keyword>
<dbReference type="SUPFAM" id="SSF53649">
    <property type="entry name" value="Alkaline phosphatase-like"/>
    <property type="match status" value="1"/>
</dbReference>
<comment type="similarity">
    <text evidence="1">Belongs to the sulfatase family.</text>
</comment>
<evidence type="ECO:0000256" key="5">
    <source>
        <dbReference type="SAM" id="Phobius"/>
    </source>
</evidence>
<organism evidence="7 8">
    <name type="scientific">Zhouia amylolytica</name>
    <dbReference type="NCBI Taxonomy" id="376730"/>
    <lineage>
        <taxon>Bacteria</taxon>
        <taxon>Pseudomonadati</taxon>
        <taxon>Bacteroidota</taxon>
        <taxon>Flavobacteriia</taxon>
        <taxon>Flavobacteriales</taxon>
        <taxon>Flavobacteriaceae</taxon>
        <taxon>Zhouia</taxon>
    </lineage>
</organism>
<evidence type="ECO:0000313" key="7">
    <source>
        <dbReference type="EMBL" id="SFS68572.1"/>
    </source>
</evidence>
<keyword evidence="2" id="KW-0479">Metal-binding</keyword>
<keyword evidence="5" id="KW-0472">Membrane</keyword>
<dbReference type="InterPro" id="IPR024607">
    <property type="entry name" value="Sulfatase_CS"/>
</dbReference>
<dbReference type="InterPro" id="IPR017850">
    <property type="entry name" value="Alkaline_phosphatase_core_sf"/>
</dbReference>
<evidence type="ECO:0000256" key="1">
    <source>
        <dbReference type="ARBA" id="ARBA00008779"/>
    </source>
</evidence>
<feature type="transmembrane region" description="Helical" evidence="5">
    <location>
        <begin position="6"/>
        <end position="25"/>
    </location>
</feature>
<proteinExistence type="inferred from homology"/>
<protein>
    <submittedName>
        <fullName evidence="7">Arylsulfatase A</fullName>
    </submittedName>
</protein>
<dbReference type="InterPro" id="IPR050738">
    <property type="entry name" value="Sulfatase"/>
</dbReference>
<dbReference type="Pfam" id="PF00884">
    <property type="entry name" value="Sulfatase"/>
    <property type="match status" value="1"/>
</dbReference>
<dbReference type="GO" id="GO:0004065">
    <property type="term" value="F:arylsulfatase activity"/>
    <property type="evidence" value="ECO:0007669"/>
    <property type="project" value="TreeGrafter"/>
</dbReference>
<dbReference type="Gene3D" id="3.40.720.10">
    <property type="entry name" value="Alkaline Phosphatase, subunit A"/>
    <property type="match status" value="1"/>
</dbReference>
<dbReference type="RefSeq" id="WP_217643758.1">
    <property type="nucleotide sequence ID" value="NZ_FPAG01000003.1"/>
</dbReference>
<accession>A0A1I6RV74</accession>
<dbReference type="PANTHER" id="PTHR42693">
    <property type="entry name" value="ARYLSULFATASE FAMILY MEMBER"/>
    <property type="match status" value="1"/>
</dbReference>
<keyword evidence="5" id="KW-1133">Transmembrane helix</keyword>
<evidence type="ECO:0000313" key="8">
    <source>
        <dbReference type="Proteomes" id="UP000183209"/>
    </source>
</evidence>
<evidence type="ECO:0000256" key="2">
    <source>
        <dbReference type="ARBA" id="ARBA00022723"/>
    </source>
</evidence>
<reference evidence="7 8" key="1">
    <citation type="submission" date="2016-10" db="EMBL/GenBank/DDBJ databases">
        <authorList>
            <person name="de Groot N.N."/>
        </authorList>
    </citation>
    <scope>NUCLEOTIDE SEQUENCE [LARGE SCALE GENOMIC DNA]</scope>
    <source>
        <strain evidence="7 8">CGMCC 1.6114</strain>
    </source>
</reference>
<name>A0A1I6RV74_9FLAO</name>
<dbReference type="InterPro" id="IPR000917">
    <property type="entry name" value="Sulfatase_N"/>
</dbReference>
<gene>
    <name evidence="7" type="ORF">SAMN04487906_1377</name>
</gene>
<feature type="domain" description="Sulfatase N-terminal" evidence="6">
    <location>
        <begin position="37"/>
        <end position="357"/>
    </location>
</feature>